<evidence type="ECO:0000313" key="1">
    <source>
        <dbReference type="EMBL" id="MDJ1179633.1"/>
    </source>
</evidence>
<gene>
    <name evidence="1" type="ORF">PJF56_12235</name>
</gene>
<accession>A0ABT7BMY2</accession>
<comment type="caution">
    <text evidence="1">The sequence shown here is derived from an EMBL/GenBank/DDBJ whole genome shotgun (WGS) entry which is preliminary data.</text>
</comment>
<dbReference type="RefSeq" id="WP_283762939.1">
    <property type="nucleotide sequence ID" value="NZ_JAQPOK010000089.1"/>
</dbReference>
<organism evidence="1 2">
    <name type="scientific">Roseofilum halophilum BLCC-M91</name>
    <dbReference type="NCBI Taxonomy" id="3022259"/>
    <lineage>
        <taxon>Bacteria</taxon>
        <taxon>Bacillati</taxon>
        <taxon>Cyanobacteriota</taxon>
        <taxon>Cyanophyceae</taxon>
        <taxon>Desertifilales</taxon>
        <taxon>Desertifilaceae</taxon>
        <taxon>Roseofilum</taxon>
        <taxon>Roseofilum halophilum</taxon>
    </lineage>
</organism>
<keyword evidence="2" id="KW-1185">Reference proteome</keyword>
<dbReference type="Proteomes" id="UP001231370">
    <property type="component" value="Unassembled WGS sequence"/>
</dbReference>
<proteinExistence type="predicted"/>
<evidence type="ECO:0000313" key="2">
    <source>
        <dbReference type="Proteomes" id="UP001231370"/>
    </source>
</evidence>
<name>A0ABT7BMY2_9CYAN</name>
<sequence length="62" mass="7008">MKQAEIRKNGYKALVDSLGVVGMLRFLQQLEVGSGDYTLERHQASVPTLEEFQQFTHTVSKP</sequence>
<reference evidence="1 2" key="1">
    <citation type="submission" date="2023-01" db="EMBL/GenBank/DDBJ databases">
        <title>Novel diversity within Roseofilum (Cyanobacteria; Desertifilaceae) from marine benthic mats with descriptions of four novel species.</title>
        <authorList>
            <person name="Wang Y."/>
            <person name="Berthold D.E."/>
            <person name="Hu J."/>
            <person name="Lefler F.W."/>
            <person name="Laughinghouse H.D. IV."/>
        </authorList>
    </citation>
    <scope>NUCLEOTIDE SEQUENCE [LARGE SCALE GENOMIC DNA]</scope>
    <source>
        <strain evidence="1 2">BLCC-M91</strain>
    </source>
</reference>
<dbReference type="EMBL" id="JAQPOK010000089">
    <property type="protein sequence ID" value="MDJ1179633.1"/>
    <property type="molecule type" value="Genomic_DNA"/>
</dbReference>
<protein>
    <submittedName>
        <fullName evidence="1">Uncharacterized protein</fullName>
    </submittedName>
</protein>